<keyword evidence="3" id="KW-0472">Membrane</keyword>
<keyword evidence="3" id="KW-1133">Transmembrane helix</keyword>
<name>A0ABU5CK49_9BACI</name>
<evidence type="ECO:0000256" key="1">
    <source>
        <dbReference type="ARBA" id="ARBA00029741"/>
    </source>
</evidence>
<dbReference type="SUPFAM" id="SSF51182">
    <property type="entry name" value="RmlC-like cupins"/>
    <property type="match status" value="1"/>
</dbReference>
<dbReference type="InterPro" id="IPR014710">
    <property type="entry name" value="RmlC-like_jellyroll"/>
</dbReference>
<feature type="transmembrane region" description="Helical" evidence="3">
    <location>
        <begin position="49"/>
        <end position="69"/>
    </location>
</feature>
<dbReference type="InterPro" id="IPR049071">
    <property type="entry name" value="MPI_cupin_dom"/>
</dbReference>
<gene>
    <name evidence="5" type="ORF">P5G51_016305</name>
</gene>
<accession>A0ABU5CK49</accession>
<keyword evidence="3" id="KW-0812">Transmembrane</keyword>
<evidence type="ECO:0000256" key="3">
    <source>
        <dbReference type="SAM" id="Phobius"/>
    </source>
</evidence>
<dbReference type="RefSeq" id="WP_320385049.1">
    <property type="nucleotide sequence ID" value="NZ_JAROCA020000002.1"/>
</dbReference>
<dbReference type="Pfam" id="PF21621">
    <property type="entry name" value="MPI_cupin_dom"/>
    <property type="match status" value="1"/>
</dbReference>
<dbReference type="InterPro" id="IPR011051">
    <property type="entry name" value="RmlC_Cupin_sf"/>
</dbReference>
<keyword evidence="6" id="KW-1185">Reference proteome</keyword>
<organism evidence="5 6">
    <name type="scientific">Tigheibacillus jepli</name>
    <dbReference type="NCBI Taxonomy" id="3035914"/>
    <lineage>
        <taxon>Bacteria</taxon>
        <taxon>Bacillati</taxon>
        <taxon>Bacillota</taxon>
        <taxon>Bacilli</taxon>
        <taxon>Bacillales</taxon>
        <taxon>Bacillaceae</taxon>
        <taxon>Tigheibacillus</taxon>
    </lineage>
</organism>
<dbReference type="Gene3D" id="2.60.120.10">
    <property type="entry name" value="Jelly Rolls"/>
    <property type="match status" value="1"/>
</dbReference>
<evidence type="ECO:0000313" key="6">
    <source>
        <dbReference type="Proteomes" id="UP001228376"/>
    </source>
</evidence>
<reference evidence="5 6" key="1">
    <citation type="submission" date="2023-10" db="EMBL/GenBank/DDBJ databases">
        <title>179-bfca-hs.</title>
        <authorList>
            <person name="Miliotis G."/>
            <person name="Sengupta P."/>
            <person name="Hameed A."/>
            <person name="Chuvochina M."/>
            <person name="Mcdonagh F."/>
            <person name="Simpson A.C."/>
            <person name="Singh N.K."/>
            <person name="Rekha P.D."/>
            <person name="Raman K."/>
            <person name="Hugenholtz P."/>
            <person name="Venkateswaran K."/>
        </authorList>
    </citation>
    <scope>NUCLEOTIDE SEQUENCE [LARGE SCALE GENOMIC DNA]</scope>
    <source>
        <strain evidence="5 6">179-BFC-A-HS</strain>
    </source>
</reference>
<sequence>MAGPSFAAPSPMGIPESIPFSRTVTLRISHIFFPLVASTAIATGVYSPVGFTLIFVVELFVPNLWLAVIKLELHLERAKEVTNVPQKSVNPERVKEVYEGLTREQMLKATYFTVYHWLLNGSVNMQMDADFLQVSVINGSGEIRVDGKSFPIEKVFISSFLMG</sequence>
<dbReference type="InterPro" id="IPR019733">
    <property type="entry name" value="Uncharacterised_YhfT"/>
</dbReference>
<proteinExistence type="predicted"/>
<dbReference type="Proteomes" id="UP001228376">
    <property type="component" value="Unassembled WGS sequence"/>
</dbReference>
<dbReference type="EMBL" id="JAROCA020000002">
    <property type="protein sequence ID" value="MDY0406713.1"/>
    <property type="molecule type" value="Genomic_DNA"/>
</dbReference>
<evidence type="ECO:0000256" key="2">
    <source>
        <dbReference type="ARBA" id="ARBA00030762"/>
    </source>
</evidence>
<protein>
    <recommendedName>
        <fullName evidence="1">Phosphohexomutase</fullName>
    </recommendedName>
    <alternativeName>
        <fullName evidence="2">Phosphomannose isomerase</fullName>
    </alternativeName>
</protein>
<comment type="caution">
    <text evidence="5">The sequence shown here is derived from an EMBL/GenBank/DDBJ whole genome shotgun (WGS) entry which is preliminary data.</text>
</comment>
<evidence type="ECO:0000313" key="5">
    <source>
        <dbReference type="EMBL" id="MDY0406713.1"/>
    </source>
</evidence>
<dbReference type="Pfam" id="PF10797">
    <property type="entry name" value="YhfT"/>
    <property type="match status" value="1"/>
</dbReference>
<feature type="domain" description="Mannose-6-phosphate isomerase cupin" evidence="4">
    <location>
        <begin position="106"/>
        <end position="154"/>
    </location>
</feature>
<evidence type="ECO:0000259" key="4">
    <source>
        <dbReference type="Pfam" id="PF21621"/>
    </source>
</evidence>